<dbReference type="EMBL" id="JBHFFA010000006">
    <property type="protein sequence ID" value="KAL2620648.1"/>
    <property type="molecule type" value="Genomic_DNA"/>
</dbReference>
<reference evidence="1 2" key="1">
    <citation type="submission" date="2024-09" db="EMBL/GenBank/DDBJ databases">
        <title>Chromosome-scale assembly of Riccia fluitans.</title>
        <authorList>
            <person name="Paukszto L."/>
            <person name="Sawicki J."/>
            <person name="Karawczyk K."/>
            <person name="Piernik-Szablinska J."/>
            <person name="Szczecinska M."/>
            <person name="Mazdziarz M."/>
        </authorList>
    </citation>
    <scope>NUCLEOTIDE SEQUENCE [LARGE SCALE GENOMIC DNA]</scope>
    <source>
        <strain evidence="1">Rf_01</strain>
        <tissue evidence="1">Aerial parts of the thallus</tissue>
    </source>
</reference>
<proteinExistence type="predicted"/>
<dbReference type="AlphaFoldDB" id="A0ABD1Y1N9"/>
<organism evidence="1 2">
    <name type="scientific">Riccia fluitans</name>
    <dbReference type="NCBI Taxonomy" id="41844"/>
    <lineage>
        <taxon>Eukaryota</taxon>
        <taxon>Viridiplantae</taxon>
        <taxon>Streptophyta</taxon>
        <taxon>Embryophyta</taxon>
        <taxon>Marchantiophyta</taxon>
        <taxon>Marchantiopsida</taxon>
        <taxon>Marchantiidae</taxon>
        <taxon>Marchantiales</taxon>
        <taxon>Ricciaceae</taxon>
        <taxon>Riccia</taxon>
    </lineage>
</organism>
<name>A0ABD1Y1N9_9MARC</name>
<sequence length="166" mass="17207">MALALGDSSRLGFIGASVCGEARIAAAGSSGRSSTGVRKIGVRASLNQIPKQFRQENLKDGGIAAVEAEMSFTESEIAGFGVGAFLLVASLAAPKVDAFIARAQRRTVKLCEACGGVQKLPCKKCRGRGQERVGFSTPWEKSNSFAPACGACNGRGQIPCSCCCKT</sequence>
<evidence type="ECO:0000313" key="1">
    <source>
        <dbReference type="EMBL" id="KAL2620648.1"/>
    </source>
</evidence>
<evidence type="ECO:0000313" key="2">
    <source>
        <dbReference type="Proteomes" id="UP001605036"/>
    </source>
</evidence>
<gene>
    <name evidence="1" type="ORF">R1flu_000853</name>
</gene>
<keyword evidence="2" id="KW-1185">Reference proteome</keyword>
<protein>
    <submittedName>
        <fullName evidence="1">Uncharacterized protein</fullName>
    </submittedName>
</protein>
<comment type="caution">
    <text evidence="1">The sequence shown here is derived from an EMBL/GenBank/DDBJ whole genome shotgun (WGS) entry which is preliminary data.</text>
</comment>
<dbReference type="Proteomes" id="UP001605036">
    <property type="component" value="Unassembled WGS sequence"/>
</dbReference>
<accession>A0ABD1Y1N9</accession>
<dbReference type="PANTHER" id="PTHR37760:SF1">
    <property type="entry name" value="CHAPERONE"/>
    <property type="match status" value="1"/>
</dbReference>
<dbReference type="PANTHER" id="PTHR37760">
    <property type="entry name" value="CHAPERONE"/>
    <property type="match status" value="1"/>
</dbReference>